<evidence type="ECO:0000256" key="1">
    <source>
        <dbReference type="SAM" id="Phobius"/>
    </source>
</evidence>
<proteinExistence type="predicted"/>
<dbReference type="AlphaFoldDB" id="A0A558A9P4"/>
<dbReference type="RefSeq" id="WP_144592986.1">
    <property type="nucleotide sequence ID" value="NZ_VJWX01000613.1"/>
</dbReference>
<evidence type="ECO:0000313" key="3">
    <source>
        <dbReference type="Proteomes" id="UP000320011"/>
    </source>
</evidence>
<dbReference type="OrthoDB" id="3286565at2"/>
<reference evidence="2 3" key="2">
    <citation type="submission" date="2019-08" db="EMBL/GenBank/DDBJ databases">
        <title>Amycolatopsis acidicola sp. nov., isolated from peat swamp forest soil.</title>
        <authorList>
            <person name="Srisuk N."/>
        </authorList>
    </citation>
    <scope>NUCLEOTIDE SEQUENCE [LARGE SCALE GENOMIC DNA]</scope>
    <source>
        <strain evidence="2 3">TBRC 6029</strain>
    </source>
</reference>
<dbReference type="Pfam" id="PF03729">
    <property type="entry name" value="DUF308"/>
    <property type="match status" value="1"/>
</dbReference>
<dbReference type="InterPro" id="IPR005325">
    <property type="entry name" value="DUF308_memb"/>
</dbReference>
<keyword evidence="1" id="KW-0472">Membrane</keyword>
<dbReference type="Proteomes" id="UP000320011">
    <property type="component" value="Unassembled WGS sequence"/>
</dbReference>
<keyword evidence="3" id="KW-1185">Reference proteome</keyword>
<organism evidence="2 3">
    <name type="scientific">Amycolatopsis rhizosphaerae</name>
    <dbReference type="NCBI Taxonomy" id="2053003"/>
    <lineage>
        <taxon>Bacteria</taxon>
        <taxon>Bacillati</taxon>
        <taxon>Actinomycetota</taxon>
        <taxon>Actinomycetes</taxon>
        <taxon>Pseudonocardiales</taxon>
        <taxon>Pseudonocardiaceae</taxon>
        <taxon>Amycolatopsis</taxon>
    </lineage>
</organism>
<dbReference type="EMBL" id="VJWX01000613">
    <property type="protein sequence ID" value="TVT20975.1"/>
    <property type="molecule type" value="Genomic_DNA"/>
</dbReference>
<keyword evidence="1" id="KW-0812">Transmembrane</keyword>
<evidence type="ECO:0008006" key="4">
    <source>
        <dbReference type="Google" id="ProtNLM"/>
    </source>
</evidence>
<accession>A0A558A9P4</accession>
<protein>
    <recommendedName>
        <fullName evidence="4">DUF308 domain-containing protein</fullName>
    </recommendedName>
</protein>
<dbReference type="GO" id="GO:0005886">
    <property type="term" value="C:plasma membrane"/>
    <property type="evidence" value="ECO:0007669"/>
    <property type="project" value="TreeGrafter"/>
</dbReference>
<dbReference type="InterPro" id="IPR052712">
    <property type="entry name" value="Acid_resist_chaperone_HdeD"/>
</dbReference>
<reference evidence="2 3" key="1">
    <citation type="submission" date="2019-07" db="EMBL/GenBank/DDBJ databases">
        <authorList>
            <person name="Duangmal K."/>
            <person name="Teo W.F.A."/>
        </authorList>
    </citation>
    <scope>NUCLEOTIDE SEQUENCE [LARGE SCALE GENOMIC DNA]</scope>
    <source>
        <strain evidence="2 3">TBRC 6029</strain>
    </source>
</reference>
<feature type="transmembrane region" description="Helical" evidence="1">
    <location>
        <begin position="18"/>
        <end position="36"/>
    </location>
</feature>
<evidence type="ECO:0000313" key="2">
    <source>
        <dbReference type="EMBL" id="TVT20975.1"/>
    </source>
</evidence>
<dbReference type="PANTHER" id="PTHR34989:SF1">
    <property type="entry name" value="PROTEIN HDED"/>
    <property type="match status" value="1"/>
</dbReference>
<dbReference type="PANTHER" id="PTHR34989">
    <property type="entry name" value="PROTEIN HDED"/>
    <property type="match status" value="1"/>
</dbReference>
<keyword evidence="1" id="KW-1133">Transmembrane helix</keyword>
<feature type="transmembrane region" description="Helical" evidence="1">
    <location>
        <begin position="127"/>
        <end position="147"/>
    </location>
</feature>
<feature type="transmembrane region" description="Helical" evidence="1">
    <location>
        <begin position="73"/>
        <end position="92"/>
    </location>
</feature>
<gene>
    <name evidence="2" type="ORF">FNH05_34190</name>
</gene>
<feature type="transmembrane region" description="Helical" evidence="1">
    <location>
        <begin position="99"/>
        <end position="121"/>
    </location>
</feature>
<name>A0A558A9P4_9PSEU</name>
<sequence>MTPPATGNPVAGAIRPAWWVPLVLGGAWLVFSLAVFQFDRASAWALSVVTGLTFIAMALCELAYSALPSGARWWHPVLAAAFFALGLVALVWPQPTFHALIRIVAWFLLAKGSSDLVAALARPAGNGPWWLRLVLAAAAFGIAFWAAGSPAHSAAALVLWVGLSALLRGVSDILLAFELRTPSPRGL</sequence>
<feature type="transmembrane region" description="Helical" evidence="1">
    <location>
        <begin position="154"/>
        <end position="177"/>
    </location>
</feature>
<comment type="caution">
    <text evidence="2">The sequence shown here is derived from an EMBL/GenBank/DDBJ whole genome shotgun (WGS) entry which is preliminary data.</text>
</comment>
<feature type="transmembrane region" description="Helical" evidence="1">
    <location>
        <begin position="43"/>
        <end position="67"/>
    </location>
</feature>